<keyword evidence="4" id="KW-1185">Reference proteome</keyword>
<evidence type="ECO:0000313" key="3">
    <source>
        <dbReference type="EMBL" id="SFI67132.1"/>
    </source>
</evidence>
<name>A0A1I3K3S7_9GAMM</name>
<evidence type="ECO:0000259" key="2">
    <source>
        <dbReference type="Pfam" id="PF13847"/>
    </source>
</evidence>
<reference evidence="4" key="1">
    <citation type="submission" date="2016-10" db="EMBL/GenBank/DDBJ databases">
        <authorList>
            <person name="Varghese N."/>
            <person name="Submissions S."/>
        </authorList>
    </citation>
    <scope>NUCLEOTIDE SEQUENCE [LARGE SCALE GENOMIC DNA]</scope>
    <source>
        <strain evidence="4">LMG 22563</strain>
    </source>
</reference>
<dbReference type="OrthoDB" id="323463at2"/>
<keyword evidence="3" id="KW-0808">Transferase</keyword>
<dbReference type="CDD" id="cd02440">
    <property type="entry name" value="AdoMet_MTases"/>
    <property type="match status" value="1"/>
</dbReference>
<dbReference type="GO" id="GO:0008168">
    <property type="term" value="F:methyltransferase activity"/>
    <property type="evidence" value="ECO:0007669"/>
    <property type="project" value="UniProtKB-KW"/>
</dbReference>
<dbReference type="Gene3D" id="3.40.50.150">
    <property type="entry name" value="Vaccinia Virus protein VP39"/>
    <property type="match status" value="1"/>
</dbReference>
<dbReference type="Proteomes" id="UP000183018">
    <property type="component" value="Unassembled WGS sequence"/>
</dbReference>
<dbReference type="InterPro" id="IPR029063">
    <property type="entry name" value="SAM-dependent_MTases_sf"/>
</dbReference>
<dbReference type="Pfam" id="PF10119">
    <property type="entry name" value="MethyTransf_Reg"/>
    <property type="match status" value="1"/>
</dbReference>
<dbReference type="GO" id="GO:0032259">
    <property type="term" value="P:methylation"/>
    <property type="evidence" value="ECO:0007669"/>
    <property type="project" value="UniProtKB-KW"/>
</dbReference>
<dbReference type="InterPro" id="IPR025714">
    <property type="entry name" value="Methyltranfer_dom"/>
</dbReference>
<feature type="domain" description="Methyltransferase regulatory" evidence="1">
    <location>
        <begin position="216"/>
        <end position="298"/>
    </location>
</feature>
<dbReference type="EMBL" id="FORC01000002">
    <property type="protein sequence ID" value="SFI67132.1"/>
    <property type="molecule type" value="Genomic_DNA"/>
</dbReference>
<evidence type="ECO:0000313" key="4">
    <source>
        <dbReference type="Proteomes" id="UP000183018"/>
    </source>
</evidence>
<gene>
    <name evidence="3" type="ORF">SAMN05216602_2261</name>
</gene>
<feature type="domain" description="Methyltransferase" evidence="2">
    <location>
        <begin position="44"/>
        <end position="152"/>
    </location>
</feature>
<keyword evidence="3" id="KW-0489">Methyltransferase</keyword>
<dbReference type="Pfam" id="PF13847">
    <property type="entry name" value="Methyltransf_31"/>
    <property type="match status" value="1"/>
</dbReference>
<dbReference type="STRING" id="289370.SAMN05216602_2261"/>
<dbReference type="InterPro" id="IPR018773">
    <property type="entry name" value="MeTrfase_reg_dom_prd"/>
</dbReference>
<sequence length="501" mass="54313">MAADYITDVAYPHFFQLETTPIWLSFAARALGRPSPDLRQPYVSCELGCGQGFATLLQAVANPQGHFVGVDFNAAHIAHARALAQAAGVTNVEFAEDSFQGVLEQAEAPPRYDFIILHGIYSWVSTTDQQRLRQFVERQLKPGGIVFVGYMAQPGLDFFAAPRRFVQQYAQTLSGNSAQRVVEALRALQRLAASGAGLFAHDRQVATYVQRCLQDDPHYLAHELLNEHWHTLPVADVMAAFEACGTCYMGSASLMDNIDDLSLPTNVTEQLAGLQGSALRETFKDLARNQTQRRDLYQRDTRELDEYAHKAALCDQVVAALPGAPTQGCVTFDTRIGAVEGAESLFSPILQALAQRPQSFPSLLRLPALAGQAGSISPALQALAAAGHVHPLLPGQVNVAACQAFNRVICERVLAGARYSHLAAPSLGSGVAASFVEMAAARVLLDHPTLRGAPLGQTVDALLRKVGWQPLDEPADSLQAQLERFERDTLPIWQRLGVVGS</sequence>
<organism evidence="3 4">
    <name type="scientific">Phytopseudomonas argentinensis</name>
    <dbReference type="NCBI Taxonomy" id="289370"/>
    <lineage>
        <taxon>Bacteria</taxon>
        <taxon>Pseudomonadati</taxon>
        <taxon>Pseudomonadota</taxon>
        <taxon>Gammaproteobacteria</taxon>
        <taxon>Pseudomonadales</taxon>
        <taxon>Pseudomonadaceae</taxon>
        <taxon>Phytopseudomonas</taxon>
    </lineage>
</organism>
<protein>
    <submittedName>
        <fullName evidence="3">Methyltransferase domain-containing protein</fullName>
    </submittedName>
</protein>
<dbReference type="RefSeq" id="WP_074883295.1">
    <property type="nucleotide sequence ID" value="NZ_FORC01000002.1"/>
</dbReference>
<evidence type="ECO:0000259" key="1">
    <source>
        <dbReference type="Pfam" id="PF10119"/>
    </source>
</evidence>
<proteinExistence type="predicted"/>
<dbReference type="SUPFAM" id="SSF53335">
    <property type="entry name" value="S-adenosyl-L-methionine-dependent methyltransferases"/>
    <property type="match status" value="1"/>
</dbReference>
<dbReference type="AlphaFoldDB" id="A0A1I3K3S7"/>
<accession>A0A1I3K3S7</accession>